<evidence type="ECO:0000313" key="2">
    <source>
        <dbReference type="Proteomes" id="UP000028990"/>
    </source>
</evidence>
<proteinExistence type="predicted"/>
<dbReference type="AlphaFoldDB" id="A0A091D133"/>
<accession>A0A091D133</accession>
<organism evidence="1 2">
    <name type="scientific">Fukomys damarensis</name>
    <name type="common">Damaraland mole rat</name>
    <name type="synonym">Cryptomys damarensis</name>
    <dbReference type="NCBI Taxonomy" id="885580"/>
    <lineage>
        <taxon>Eukaryota</taxon>
        <taxon>Metazoa</taxon>
        <taxon>Chordata</taxon>
        <taxon>Craniata</taxon>
        <taxon>Vertebrata</taxon>
        <taxon>Euteleostomi</taxon>
        <taxon>Mammalia</taxon>
        <taxon>Eutheria</taxon>
        <taxon>Euarchontoglires</taxon>
        <taxon>Glires</taxon>
        <taxon>Rodentia</taxon>
        <taxon>Hystricomorpha</taxon>
        <taxon>Bathyergidae</taxon>
        <taxon>Fukomys</taxon>
    </lineage>
</organism>
<dbReference type="EMBL" id="KN123330">
    <property type="protein sequence ID" value="KFO25814.1"/>
    <property type="molecule type" value="Genomic_DNA"/>
</dbReference>
<evidence type="ECO:0000313" key="1">
    <source>
        <dbReference type="EMBL" id="KFO25814.1"/>
    </source>
</evidence>
<name>A0A091D133_FUKDA</name>
<keyword evidence="2" id="KW-1185">Reference proteome</keyword>
<gene>
    <name evidence="1" type="ORF">H920_12732</name>
</gene>
<reference evidence="1 2" key="1">
    <citation type="submission" date="2013-11" db="EMBL/GenBank/DDBJ databases">
        <title>The Damaraland mole rat (Fukomys damarensis) genome and evolution of African mole rats.</title>
        <authorList>
            <person name="Gladyshev V.N."/>
            <person name="Fang X."/>
        </authorList>
    </citation>
    <scope>NUCLEOTIDE SEQUENCE [LARGE SCALE GENOMIC DNA]</scope>
    <source>
        <tissue evidence="1">Liver</tissue>
    </source>
</reference>
<sequence length="196" mass="21341">MFEQVRMPWGMQAAHLAGERKRVSSDSAGTQSRVTAHCPVSLLRSSVGGEAWAPPGSLSLCKTTPATHLARAGRSLLMAHRQEAGDHFLQVLPARQAAPPQSSVETELLDLQFYSSMPNLLAVLPVSVKDNSIFSVNNGCWQTQMAMFRDEAPVFLPCKRCLLQGEEAGRLFPAKLPQHSQDEHMGHNAARSLGVT</sequence>
<dbReference type="Proteomes" id="UP000028990">
    <property type="component" value="Unassembled WGS sequence"/>
</dbReference>
<protein>
    <submittedName>
        <fullName evidence="1">Uncharacterized protein</fullName>
    </submittedName>
</protein>